<evidence type="ECO:0000313" key="2">
    <source>
        <dbReference type="Proteomes" id="UP000184191"/>
    </source>
</evidence>
<dbReference type="SUPFAM" id="SSF117281">
    <property type="entry name" value="Kelch motif"/>
    <property type="match status" value="1"/>
</dbReference>
<dbReference type="RefSeq" id="WP_073198402.1">
    <property type="nucleotide sequence ID" value="NZ_FRBN01000013.1"/>
</dbReference>
<dbReference type="AlphaFoldDB" id="A0A1M7AEN9"/>
<dbReference type="STRING" id="1054996.SAMN05444414_11350"/>
<keyword evidence="2" id="KW-1185">Reference proteome</keyword>
<organism evidence="1 2">
    <name type="scientific">Roseovarius marisflavi</name>
    <dbReference type="NCBI Taxonomy" id="1054996"/>
    <lineage>
        <taxon>Bacteria</taxon>
        <taxon>Pseudomonadati</taxon>
        <taxon>Pseudomonadota</taxon>
        <taxon>Alphaproteobacteria</taxon>
        <taxon>Rhodobacterales</taxon>
        <taxon>Roseobacteraceae</taxon>
        <taxon>Roseovarius</taxon>
    </lineage>
</organism>
<dbReference type="OrthoDB" id="9769308at2"/>
<proteinExistence type="predicted"/>
<dbReference type="EMBL" id="FRBN01000013">
    <property type="protein sequence ID" value="SHL41147.1"/>
    <property type="molecule type" value="Genomic_DNA"/>
</dbReference>
<sequence>MPTTLYAAVLIEDRYIYTFGGLGGETSGFNHSNYVYRQDIVDNLSSWPGTYAPLPDLPGARMDHAAVFMSDNRIFVIGGQQKEGCFADAVFLDSVVATSEPVTD</sequence>
<dbReference type="InterPro" id="IPR015915">
    <property type="entry name" value="Kelch-typ_b-propeller"/>
</dbReference>
<reference evidence="2" key="1">
    <citation type="submission" date="2016-11" db="EMBL/GenBank/DDBJ databases">
        <authorList>
            <person name="Varghese N."/>
            <person name="Submissions S."/>
        </authorList>
    </citation>
    <scope>NUCLEOTIDE SEQUENCE [LARGE SCALE GENOMIC DNA]</scope>
    <source>
        <strain evidence="2">DSM 29327</strain>
    </source>
</reference>
<dbReference type="Proteomes" id="UP000184191">
    <property type="component" value="Unassembled WGS sequence"/>
</dbReference>
<dbReference type="Gene3D" id="2.120.10.80">
    <property type="entry name" value="Kelch-type beta propeller"/>
    <property type="match status" value="1"/>
</dbReference>
<gene>
    <name evidence="1" type="ORF">SAMN05444414_11350</name>
</gene>
<protein>
    <submittedName>
        <fullName evidence="1">Galactose oxidase, central domain</fullName>
    </submittedName>
</protein>
<name>A0A1M7AEN9_9RHOB</name>
<accession>A0A1M7AEN9</accession>
<evidence type="ECO:0000313" key="1">
    <source>
        <dbReference type="EMBL" id="SHL41147.1"/>
    </source>
</evidence>